<evidence type="ECO:0000313" key="4">
    <source>
        <dbReference type="Proteomes" id="UP000509667"/>
    </source>
</evidence>
<dbReference type="RefSeq" id="WP_179908221.1">
    <property type="nucleotide sequence ID" value="NZ_CP058910.1"/>
</dbReference>
<proteinExistence type="inferred from homology"/>
<dbReference type="InterPro" id="IPR003469">
    <property type="entry name" value="Glyco_hydro_68"/>
</dbReference>
<protein>
    <submittedName>
        <fullName evidence="3">Glycoside hydrolase family 68 protein</fullName>
    </submittedName>
</protein>
<dbReference type="SUPFAM" id="SSF75005">
    <property type="entry name" value="Arabinanase/levansucrase/invertase"/>
    <property type="match status" value="1"/>
</dbReference>
<dbReference type="OrthoDB" id="336510at2157"/>
<keyword evidence="4" id="KW-1185">Reference proteome</keyword>
<evidence type="ECO:0000313" key="3">
    <source>
        <dbReference type="EMBL" id="QLH78305.1"/>
    </source>
</evidence>
<dbReference type="Pfam" id="PF02435">
    <property type="entry name" value="Glyco_hydro_68"/>
    <property type="match status" value="1"/>
</dbReference>
<accession>A0A7D5P5P1</accession>
<dbReference type="CDD" id="cd08997">
    <property type="entry name" value="GH68"/>
    <property type="match status" value="1"/>
</dbReference>
<dbReference type="Gene3D" id="2.115.10.20">
    <property type="entry name" value="Glycosyl hydrolase domain, family 43"/>
    <property type="match status" value="1"/>
</dbReference>
<dbReference type="EMBL" id="CP058910">
    <property type="protein sequence ID" value="QLH78305.1"/>
    <property type="molecule type" value="Genomic_DNA"/>
</dbReference>
<comment type="similarity">
    <text evidence="1">Belongs to the glycosyl hydrolase 68 family.</text>
</comment>
<feature type="region of interest" description="Disordered" evidence="2">
    <location>
        <begin position="413"/>
        <end position="456"/>
    </location>
</feature>
<sequence>MVNRPVSDDSVSGAAAPLSRWTRDAASRIRRTERSVAPIVYPPEDVPNRDVHVWDTWLLRDRHGGVAEVDGWQVAFSLTASADLLPGTRHDVATVRYFYSRDGRNWRAGGRVFAEDRAFGQRQWAGSALYDDGDVYLYYTAAGEAEADELRYSQRIAGATGPTLRTDDGGVAFDGQWDHRVLLRPDGDYYETEQQSRAMTYTFRDPWFYEDPETGETCLLFEGNVPVPEGSDACGGDEDHQVYNGCVGVAVSPSGDPMDWELRPPILDGVCVNQELERPHVLHRDGSYYLFVSSHDHTFAPGIDGYDGLYGFVADSLGGPYRPLNDSGLVVTNPANAPFQTYSYMVVPHGEEVLVQNFFNFYDFAGESVDLIGELPEPEQRRRFGGTLGPTVRLGIDGDRTRVLGTLDAWHLPTADEPLPELGPDEPGTTRAVAGDDAGGYGATADGSTDRTDGSD</sequence>
<dbReference type="GO" id="GO:0016787">
    <property type="term" value="F:hydrolase activity"/>
    <property type="evidence" value="ECO:0007669"/>
    <property type="project" value="UniProtKB-KW"/>
</dbReference>
<dbReference type="AlphaFoldDB" id="A0A7D5P5P1"/>
<dbReference type="Proteomes" id="UP000509667">
    <property type="component" value="Chromosome"/>
</dbReference>
<name>A0A7D5P5P1_9EURY</name>
<keyword evidence="3" id="KW-0378">Hydrolase</keyword>
<dbReference type="GeneID" id="56078946"/>
<evidence type="ECO:0000256" key="1">
    <source>
        <dbReference type="RuleBase" id="RU361220"/>
    </source>
</evidence>
<reference evidence="3 4" key="1">
    <citation type="submission" date="2020-07" db="EMBL/GenBank/DDBJ databases">
        <title>Halosimplex pelagicum sp. nov. and Halosimplex rubrum sp. nov., isolated from salted brown alga Laminaria, and emended description of the genus Halosimplex.</title>
        <authorList>
            <person name="Cui H."/>
        </authorList>
    </citation>
    <scope>NUCLEOTIDE SEQUENCE [LARGE SCALE GENOMIC DNA]</scope>
    <source>
        <strain evidence="3 4">R27</strain>
    </source>
</reference>
<dbReference type="InterPro" id="IPR023296">
    <property type="entry name" value="Glyco_hydro_beta-prop_sf"/>
</dbReference>
<evidence type="ECO:0000256" key="2">
    <source>
        <dbReference type="SAM" id="MobiDB-lite"/>
    </source>
</evidence>
<dbReference type="GO" id="GO:0009758">
    <property type="term" value="P:carbohydrate utilization"/>
    <property type="evidence" value="ECO:0007669"/>
    <property type="project" value="InterPro"/>
</dbReference>
<dbReference type="KEGG" id="hrr:HZS55_13745"/>
<organism evidence="3 4">
    <name type="scientific">Halosimplex rubrum</name>
    <dbReference type="NCBI Taxonomy" id="869889"/>
    <lineage>
        <taxon>Archaea</taxon>
        <taxon>Methanobacteriati</taxon>
        <taxon>Methanobacteriota</taxon>
        <taxon>Stenosarchaea group</taxon>
        <taxon>Halobacteria</taxon>
        <taxon>Halobacteriales</taxon>
        <taxon>Haloarculaceae</taxon>
        <taxon>Halosimplex</taxon>
    </lineage>
</organism>
<gene>
    <name evidence="3" type="ORF">HZS55_13745</name>
</gene>
<feature type="compositionally biased region" description="Low complexity" evidence="2">
    <location>
        <begin position="416"/>
        <end position="436"/>
    </location>
</feature>
<dbReference type="GO" id="GO:0050053">
    <property type="term" value="F:levansucrase activity"/>
    <property type="evidence" value="ECO:0007669"/>
    <property type="project" value="InterPro"/>
</dbReference>